<evidence type="ECO:0000256" key="1">
    <source>
        <dbReference type="SAM" id="MobiDB-lite"/>
    </source>
</evidence>
<dbReference type="AlphaFoldDB" id="A0A0G0PPF6"/>
<accession>A0A0G0PPF6</accession>
<feature type="region of interest" description="Disordered" evidence="1">
    <location>
        <begin position="1"/>
        <end position="73"/>
    </location>
</feature>
<gene>
    <name evidence="2" type="ORF">UT61_C0022G0011</name>
</gene>
<organism evidence="2 3">
    <name type="scientific">Candidatus Woesebacteria bacterium GW2011_GWA1_39_8</name>
    <dbReference type="NCBI Taxonomy" id="1618552"/>
    <lineage>
        <taxon>Bacteria</taxon>
        <taxon>Candidatus Woeseibacteriota</taxon>
    </lineage>
</organism>
<proteinExistence type="predicted"/>
<sequence>MKEKSLLAEFDVFSDPPAISGGSGREASGSGGGRPVVSSPAPEPPPNFEELRIDATSPVGRGNYTADVDAPDD</sequence>
<feature type="compositionally biased region" description="Gly residues" evidence="1">
    <location>
        <begin position="21"/>
        <end position="34"/>
    </location>
</feature>
<dbReference type="EMBL" id="LBXL01000022">
    <property type="protein sequence ID" value="KKR29783.1"/>
    <property type="molecule type" value="Genomic_DNA"/>
</dbReference>
<protein>
    <submittedName>
        <fullName evidence="2">Uncharacterized protein</fullName>
    </submittedName>
</protein>
<dbReference type="Proteomes" id="UP000034793">
    <property type="component" value="Unassembled WGS sequence"/>
</dbReference>
<name>A0A0G0PPF6_9BACT</name>
<evidence type="ECO:0000313" key="3">
    <source>
        <dbReference type="Proteomes" id="UP000034793"/>
    </source>
</evidence>
<comment type="caution">
    <text evidence="2">The sequence shown here is derived from an EMBL/GenBank/DDBJ whole genome shotgun (WGS) entry which is preliminary data.</text>
</comment>
<evidence type="ECO:0000313" key="2">
    <source>
        <dbReference type="EMBL" id="KKR29783.1"/>
    </source>
</evidence>
<reference evidence="2 3" key="1">
    <citation type="journal article" date="2015" name="Nature">
        <title>rRNA introns, odd ribosomes, and small enigmatic genomes across a large radiation of phyla.</title>
        <authorList>
            <person name="Brown C.T."/>
            <person name="Hug L.A."/>
            <person name="Thomas B.C."/>
            <person name="Sharon I."/>
            <person name="Castelle C.J."/>
            <person name="Singh A."/>
            <person name="Wilkins M.J."/>
            <person name="Williams K.H."/>
            <person name="Banfield J.F."/>
        </authorList>
    </citation>
    <scope>NUCLEOTIDE SEQUENCE [LARGE SCALE GENOMIC DNA]</scope>
</reference>